<dbReference type="HOGENOM" id="CLU_159912_1_0_11"/>
<evidence type="ECO:0000256" key="1">
    <source>
        <dbReference type="SAM" id="Phobius"/>
    </source>
</evidence>
<protein>
    <recommendedName>
        <fullName evidence="4">Branched-chain amino acid transporter AzlD</fullName>
    </recommendedName>
</protein>
<gene>
    <name evidence="2" type="ORF">BN10_720003</name>
</gene>
<accession>N0E616</accession>
<dbReference type="EMBL" id="CAIZ01000144">
    <property type="protein sequence ID" value="CCH70924.1"/>
    <property type="molecule type" value="Genomic_DNA"/>
</dbReference>
<keyword evidence="1" id="KW-1133">Transmembrane helix</keyword>
<dbReference type="AlphaFoldDB" id="N0E616"/>
<feature type="transmembrane region" description="Helical" evidence="1">
    <location>
        <begin position="71"/>
        <end position="98"/>
    </location>
</feature>
<reference evidence="2 3" key="1">
    <citation type="journal article" date="2013" name="ISME J.">
        <title>A metabolic model for members of the genus Tetrasphaera involved in enhanced biological phosphorus removal.</title>
        <authorList>
            <person name="Kristiansen R."/>
            <person name="Nguyen H.T.T."/>
            <person name="Saunders A.M."/>
            <person name="Nielsen J.L."/>
            <person name="Wimmer R."/>
            <person name="Le V.Q."/>
            <person name="McIlroy S.J."/>
            <person name="Petrovski S."/>
            <person name="Seviour R.J."/>
            <person name="Calteau A."/>
            <person name="Nielsen K.L."/>
            <person name="Nielsen P.H."/>
        </authorList>
    </citation>
    <scope>NUCLEOTIDE SEQUENCE [LARGE SCALE GENOMIC DNA]</scope>
    <source>
        <strain evidence="2 3">Lp2</strain>
    </source>
</reference>
<evidence type="ECO:0008006" key="4">
    <source>
        <dbReference type="Google" id="ProtNLM"/>
    </source>
</evidence>
<keyword evidence="3" id="KW-1185">Reference proteome</keyword>
<dbReference type="Pfam" id="PF05437">
    <property type="entry name" value="AzlD"/>
    <property type="match status" value="1"/>
</dbReference>
<evidence type="ECO:0000313" key="2">
    <source>
        <dbReference type="EMBL" id="CCH70924.1"/>
    </source>
</evidence>
<evidence type="ECO:0000313" key="3">
    <source>
        <dbReference type="Proteomes" id="UP000013167"/>
    </source>
</evidence>
<name>N0E616_9MICO</name>
<dbReference type="InterPro" id="IPR008407">
    <property type="entry name" value="Brnchd-chn_aa_trnsp_AzlD"/>
</dbReference>
<sequence length="105" mass="10702">MTMWIAVLLACVACFALKFVGYLVPESWVSGGRTSRITTLLPVALLAGLLAVQTLVGSGGSLVIDARVGAIAVAIVLLLLRANFIIVVLAAAVVAGVLRALGVMA</sequence>
<proteinExistence type="predicted"/>
<dbReference type="RefSeq" id="WP_010850760.1">
    <property type="nucleotide sequence ID" value="NZ_HF570956.1"/>
</dbReference>
<dbReference type="STRING" id="1193181.BN10_720003"/>
<keyword evidence="1" id="KW-0812">Transmembrane</keyword>
<organism evidence="2 3">
    <name type="scientific">Phycicoccus elongatus Lp2</name>
    <dbReference type="NCBI Taxonomy" id="1193181"/>
    <lineage>
        <taxon>Bacteria</taxon>
        <taxon>Bacillati</taxon>
        <taxon>Actinomycetota</taxon>
        <taxon>Actinomycetes</taxon>
        <taxon>Micrococcales</taxon>
        <taxon>Intrasporangiaceae</taxon>
        <taxon>Phycicoccus</taxon>
    </lineage>
</organism>
<dbReference type="Proteomes" id="UP000013167">
    <property type="component" value="Unassembled WGS sequence"/>
</dbReference>
<dbReference type="eggNOG" id="ENOG5031379">
    <property type="taxonomic scope" value="Bacteria"/>
</dbReference>
<keyword evidence="1" id="KW-0472">Membrane</keyword>
<comment type="caution">
    <text evidence="2">The sequence shown here is derived from an EMBL/GenBank/DDBJ whole genome shotgun (WGS) entry which is preliminary data.</text>
</comment>
<feature type="transmembrane region" description="Helical" evidence="1">
    <location>
        <begin position="40"/>
        <end position="64"/>
    </location>
</feature>